<keyword evidence="2" id="KW-0472">Membrane</keyword>
<sequence>MSTTENLVKDLIAKSLATTSRVTVLPADPVESKSNWFSENPVLTTSIVFLLIVLGCVIYVKCGKKRKNPFQNENLHSTSGIFTHSSTNEQHASENEPRTDIIAPSAPASTQSDGPVIVDVITHQDLPERKWELKESSSPAPPSIGWTIPIGWVPSHGEPFRNDNQNWGLAEFPRSSQNENVSEEPRKLFELKFW</sequence>
<keyword evidence="2" id="KW-0812">Transmembrane</keyword>
<feature type="region of interest" description="Disordered" evidence="1">
    <location>
        <begin position="81"/>
        <end position="113"/>
    </location>
</feature>
<evidence type="ECO:0000313" key="4">
    <source>
        <dbReference type="Proteomes" id="UP001642540"/>
    </source>
</evidence>
<accession>A0ABP1PLI7</accession>
<proteinExistence type="predicted"/>
<feature type="compositionally biased region" description="Polar residues" evidence="1">
    <location>
        <begin position="81"/>
        <end position="90"/>
    </location>
</feature>
<evidence type="ECO:0000313" key="3">
    <source>
        <dbReference type="EMBL" id="CAL8068058.1"/>
    </source>
</evidence>
<gene>
    <name evidence="3" type="ORF">ODALV1_LOCUS90</name>
</gene>
<evidence type="ECO:0000256" key="2">
    <source>
        <dbReference type="SAM" id="Phobius"/>
    </source>
</evidence>
<comment type="caution">
    <text evidence="3">The sequence shown here is derived from an EMBL/GenBank/DDBJ whole genome shotgun (WGS) entry which is preliminary data.</text>
</comment>
<evidence type="ECO:0000256" key="1">
    <source>
        <dbReference type="SAM" id="MobiDB-lite"/>
    </source>
</evidence>
<keyword evidence="4" id="KW-1185">Reference proteome</keyword>
<reference evidence="3 4" key="1">
    <citation type="submission" date="2024-08" db="EMBL/GenBank/DDBJ databases">
        <authorList>
            <person name="Cucini C."/>
            <person name="Frati F."/>
        </authorList>
    </citation>
    <scope>NUCLEOTIDE SEQUENCE [LARGE SCALE GENOMIC DNA]</scope>
</reference>
<dbReference type="Proteomes" id="UP001642540">
    <property type="component" value="Unassembled WGS sequence"/>
</dbReference>
<organism evidence="3 4">
    <name type="scientific">Orchesella dallaii</name>
    <dbReference type="NCBI Taxonomy" id="48710"/>
    <lineage>
        <taxon>Eukaryota</taxon>
        <taxon>Metazoa</taxon>
        <taxon>Ecdysozoa</taxon>
        <taxon>Arthropoda</taxon>
        <taxon>Hexapoda</taxon>
        <taxon>Collembola</taxon>
        <taxon>Entomobryomorpha</taxon>
        <taxon>Entomobryoidea</taxon>
        <taxon>Orchesellidae</taxon>
        <taxon>Orchesellinae</taxon>
        <taxon>Orchesella</taxon>
    </lineage>
</organism>
<name>A0ABP1PLI7_9HEXA</name>
<dbReference type="EMBL" id="CAXLJM020000001">
    <property type="protein sequence ID" value="CAL8068058.1"/>
    <property type="molecule type" value="Genomic_DNA"/>
</dbReference>
<feature type="transmembrane region" description="Helical" evidence="2">
    <location>
        <begin position="42"/>
        <end position="60"/>
    </location>
</feature>
<keyword evidence="2" id="KW-1133">Transmembrane helix</keyword>
<protein>
    <submittedName>
        <fullName evidence="3">Uncharacterized protein</fullName>
    </submittedName>
</protein>